<protein>
    <submittedName>
        <fullName evidence="2">Uncharacterized protein</fullName>
    </submittedName>
</protein>
<evidence type="ECO:0000313" key="3">
    <source>
        <dbReference type="Proteomes" id="UP000236754"/>
    </source>
</evidence>
<sequence length="159" mass="16712">MPRSSHPTAPQTDGSEPHPRKASSAPPHPLTGARILAAHDNGAVPGHPAALPRLQADDLITNRRAGDGAHRGVRLPGRVSLKCLEGGMSRDHLVPPPGTGAAHCSEGHSYTVDATPVYRTPLSLVSVGSSISKRFTGSGMRRRVGVPLPFSRCEAITRM</sequence>
<feature type="region of interest" description="Disordered" evidence="1">
    <location>
        <begin position="1"/>
        <end position="32"/>
    </location>
</feature>
<dbReference type="Proteomes" id="UP000236754">
    <property type="component" value="Unassembled WGS sequence"/>
</dbReference>
<dbReference type="EMBL" id="FNVU01000031">
    <property type="protein sequence ID" value="SEG94835.1"/>
    <property type="molecule type" value="Genomic_DNA"/>
</dbReference>
<evidence type="ECO:0000313" key="2">
    <source>
        <dbReference type="EMBL" id="SEG94835.1"/>
    </source>
</evidence>
<accession>A0A1H6EDF4</accession>
<reference evidence="2 3" key="1">
    <citation type="submission" date="2016-10" db="EMBL/GenBank/DDBJ databases">
        <authorList>
            <person name="de Groot N.N."/>
        </authorList>
    </citation>
    <scope>NUCLEOTIDE SEQUENCE [LARGE SCALE GENOMIC DNA]</scope>
    <source>
        <strain evidence="2 3">CGMCC 4.2023</strain>
    </source>
</reference>
<feature type="compositionally biased region" description="Polar residues" evidence="1">
    <location>
        <begin position="1"/>
        <end position="14"/>
    </location>
</feature>
<evidence type="ECO:0000256" key="1">
    <source>
        <dbReference type="SAM" id="MobiDB-lite"/>
    </source>
</evidence>
<keyword evidence="3" id="KW-1185">Reference proteome</keyword>
<proteinExistence type="predicted"/>
<gene>
    <name evidence="2" type="ORF">SAMN05216223_13137</name>
</gene>
<name>A0A1H6EDF4_9ACTN</name>
<organism evidence="2 3">
    <name type="scientific">Actinacidiphila yanglinensis</name>
    <dbReference type="NCBI Taxonomy" id="310779"/>
    <lineage>
        <taxon>Bacteria</taxon>
        <taxon>Bacillati</taxon>
        <taxon>Actinomycetota</taxon>
        <taxon>Actinomycetes</taxon>
        <taxon>Kitasatosporales</taxon>
        <taxon>Streptomycetaceae</taxon>
        <taxon>Actinacidiphila</taxon>
    </lineage>
</organism>
<dbReference type="AlphaFoldDB" id="A0A1H6EDF4"/>